<reference evidence="12 13" key="1">
    <citation type="journal article" date="2008" name="Int. J. Syst. Evol. Microbiol.">
        <title>Nocardioides daphniae sp. nov., isolated from Daphnia cucullata (Crustacea: Cladocera).</title>
        <authorList>
            <person name="Toth E.M."/>
            <person name="Keki Z."/>
            <person name="Homonnay Z.G."/>
            <person name="Borsodi A.K."/>
            <person name="Marialigeti K."/>
            <person name="Schumann P."/>
        </authorList>
    </citation>
    <scope>NUCLEOTIDE SEQUENCE [LARGE SCALE GENOMIC DNA]</scope>
    <source>
        <strain evidence="12 13">JCM 16608</strain>
    </source>
</reference>
<evidence type="ECO:0000313" key="14">
    <source>
        <dbReference type="Proteomes" id="UP000630594"/>
    </source>
</evidence>
<accession>A0A4P7UGN6</accession>
<keyword evidence="7" id="KW-0406">Ion transport</keyword>
<evidence type="ECO:0000256" key="1">
    <source>
        <dbReference type="ARBA" id="ARBA00022448"/>
    </source>
</evidence>
<dbReference type="GO" id="GO:0005524">
    <property type="term" value="F:ATP binding"/>
    <property type="evidence" value="ECO:0007669"/>
    <property type="project" value="UniProtKB-KW"/>
</dbReference>
<evidence type="ECO:0000256" key="9">
    <source>
        <dbReference type="ARBA" id="ARBA00066388"/>
    </source>
</evidence>
<dbReference type="EMBL" id="BMCK01000005">
    <property type="protein sequence ID" value="GGD27459.1"/>
    <property type="molecule type" value="Genomic_DNA"/>
</dbReference>
<dbReference type="InterPro" id="IPR013611">
    <property type="entry name" value="Transp-assoc_OB_typ2"/>
</dbReference>
<dbReference type="InterPro" id="IPR003439">
    <property type="entry name" value="ABC_transporter-like_ATP-bd"/>
</dbReference>
<keyword evidence="2" id="KW-1003">Cell membrane</keyword>
<dbReference type="PANTHER" id="PTHR42781">
    <property type="entry name" value="SPERMIDINE/PUTRESCINE IMPORT ATP-BINDING PROTEIN POTA"/>
    <property type="match status" value="1"/>
</dbReference>
<reference evidence="11" key="5">
    <citation type="submission" date="2024-05" db="EMBL/GenBank/DDBJ databases">
        <authorList>
            <person name="Sun Q."/>
            <person name="Sedlacek I."/>
        </authorList>
    </citation>
    <scope>NUCLEOTIDE SEQUENCE</scope>
    <source>
        <strain evidence="11">CCM 7403</strain>
    </source>
</reference>
<dbReference type="EC" id="7.6.2.9" evidence="9"/>
<dbReference type="FunFam" id="3.40.50.300:FF:000425">
    <property type="entry name" value="Probable ABC transporter, ATP-binding subunit"/>
    <property type="match status" value="1"/>
</dbReference>
<organism evidence="12 13">
    <name type="scientific">Nocardioides daphniae</name>
    <dbReference type="NCBI Taxonomy" id="402297"/>
    <lineage>
        <taxon>Bacteria</taxon>
        <taxon>Bacillati</taxon>
        <taxon>Actinomycetota</taxon>
        <taxon>Actinomycetes</taxon>
        <taxon>Propionibacteriales</taxon>
        <taxon>Nocardioidaceae</taxon>
        <taxon>Nocardioides</taxon>
    </lineage>
</organism>
<keyword evidence="5 12" id="KW-0067">ATP-binding</keyword>
<feature type="domain" description="ABC transporter" evidence="10">
    <location>
        <begin position="4"/>
        <end position="235"/>
    </location>
</feature>
<dbReference type="KEGG" id="ndp:E2C04_13060"/>
<keyword evidence="6" id="KW-0408">Iron</keyword>
<dbReference type="InterPro" id="IPR050093">
    <property type="entry name" value="ABC_SmlMolc_Importer"/>
</dbReference>
<dbReference type="PROSITE" id="PS00211">
    <property type="entry name" value="ABC_TRANSPORTER_1"/>
    <property type="match status" value="1"/>
</dbReference>
<dbReference type="PROSITE" id="PS50893">
    <property type="entry name" value="ABC_TRANSPORTER_2"/>
    <property type="match status" value="1"/>
</dbReference>
<dbReference type="Pfam" id="PF00005">
    <property type="entry name" value="ABC_tran"/>
    <property type="match status" value="1"/>
</dbReference>
<name>A0A4P7UGN6_9ACTN</name>
<evidence type="ECO:0000256" key="7">
    <source>
        <dbReference type="ARBA" id="ARBA00023065"/>
    </source>
</evidence>
<reference evidence="12" key="4">
    <citation type="submission" date="2019-03" db="EMBL/GenBank/DDBJ databases">
        <authorList>
            <person name="Huang Y."/>
        </authorList>
    </citation>
    <scope>NUCLEOTIDE SEQUENCE</scope>
    <source>
        <strain evidence="12">JCM 16608</strain>
    </source>
</reference>
<evidence type="ECO:0000256" key="2">
    <source>
        <dbReference type="ARBA" id="ARBA00022475"/>
    </source>
</evidence>
<evidence type="ECO:0000256" key="4">
    <source>
        <dbReference type="ARBA" id="ARBA00022741"/>
    </source>
</evidence>
<keyword evidence="1" id="KW-0813">Transport</keyword>
<evidence type="ECO:0000256" key="6">
    <source>
        <dbReference type="ARBA" id="ARBA00023004"/>
    </source>
</evidence>
<dbReference type="EMBL" id="CP038462">
    <property type="protein sequence ID" value="QCC77879.1"/>
    <property type="molecule type" value="Genomic_DNA"/>
</dbReference>
<evidence type="ECO:0000313" key="11">
    <source>
        <dbReference type="EMBL" id="GGD27459.1"/>
    </source>
</evidence>
<dbReference type="GO" id="GO:0043190">
    <property type="term" value="C:ATP-binding cassette (ABC) transporter complex"/>
    <property type="evidence" value="ECO:0007669"/>
    <property type="project" value="InterPro"/>
</dbReference>
<keyword evidence="3" id="KW-0410">Iron transport</keyword>
<keyword evidence="14" id="KW-1185">Reference proteome</keyword>
<dbReference type="GO" id="GO:0015408">
    <property type="term" value="F:ABC-type ferric iron transporter activity"/>
    <property type="evidence" value="ECO:0007669"/>
    <property type="project" value="InterPro"/>
</dbReference>
<keyword evidence="4" id="KW-0547">Nucleotide-binding</keyword>
<dbReference type="CDD" id="cd03259">
    <property type="entry name" value="ABC_Carb_Solutes_like"/>
    <property type="match status" value="1"/>
</dbReference>
<dbReference type="SUPFAM" id="SSF52540">
    <property type="entry name" value="P-loop containing nucleoside triphosphate hydrolases"/>
    <property type="match status" value="1"/>
</dbReference>
<dbReference type="RefSeq" id="WP_135832922.1">
    <property type="nucleotide sequence ID" value="NZ_BMCK01000005.1"/>
</dbReference>
<dbReference type="SMART" id="SM00382">
    <property type="entry name" value="AAA"/>
    <property type="match status" value="1"/>
</dbReference>
<evidence type="ECO:0000256" key="8">
    <source>
        <dbReference type="ARBA" id="ARBA00023136"/>
    </source>
</evidence>
<dbReference type="InterPro" id="IPR008995">
    <property type="entry name" value="Mo/tungstate-bd_C_term_dom"/>
</dbReference>
<dbReference type="Proteomes" id="UP000630594">
    <property type="component" value="Unassembled WGS sequence"/>
</dbReference>
<gene>
    <name evidence="11" type="primary">fbpC</name>
    <name evidence="12" type="ORF">E2C04_13060</name>
    <name evidence="11" type="ORF">GCM10007231_28640</name>
</gene>
<dbReference type="PANTHER" id="PTHR42781:SF4">
    <property type="entry name" value="SPERMIDINE_PUTRESCINE IMPORT ATP-BINDING PROTEIN POTA"/>
    <property type="match status" value="1"/>
</dbReference>
<protein>
    <recommendedName>
        <fullName evidence="9">ABC-type quaternary amine transporter</fullName>
        <ecNumber evidence="9">7.6.2.9</ecNumber>
    </recommendedName>
</protein>
<evidence type="ECO:0000256" key="3">
    <source>
        <dbReference type="ARBA" id="ARBA00022496"/>
    </source>
</evidence>
<dbReference type="InterPro" id="IPR017871">
    <property type="entry name" value="ABC_transporter-like_CS"/>
</dbReference>
<dbReference type="Proteomes" id="UP000297025">
    <property type="component" value="Chromosome"/>
</dbReference>
<evidence type="ECO:0000256" key="5">
    <source>
        <dbReference type="ARBA" id="ARBA00022840"/>
    </source>
</evidence>
<reference evidence="14" key="3">
    <citation type="journal article" date="2019" name="Int. J. Syst. Evol. Microbiol.">
        <title>The Global Catalogue of Microorganisms (GCM) 10K type strain sequencing project: providing services to taxonomists for standard genome sequencing and annotation.</title>
        <authorList>
            <consortium name="The Broad Institute Genomics Platform"/>
            <consortium name="The Broad Institute Genome Sequencing Center for Infectious Disease"/>
            <person name="Wu L."/>
            <person name="Ma J."/>
        </authorList>
    </citation>
    <scope>NUCLEOTIDE SEQUENCE [LARGE SCALE GENOMIC DNA]</scope>
    <source>
        <strain evidence="14">CCM 7403</strain>
    </source>
</reference>
<proteinExistence type="predicted"/>
<evidence type="ECO:0000313" key="13">
    <source>
        <dbReference type="Proteomes" id="UP000297025"/>
    </source>
</evidence>
<dbReference type="AlphaFoldDB" id="A0A4P7UGN6"/>
<reference evidence="11" key="2">
    <citation type="journal article" date="2014" name="Int. J. Syst. Evol. Microbiol.">
        <title>Complete genome of a new Firmicutes species belonging to the dominant human colonic microbiota ('Ruminococcus bicirculans') reveals two chromosomes and a selective capacity to utilize plant glucans.</title>
        <authorList>
            <consortium name="NISC Comparative Sequencing Program"/>
            <person name="Wegmann U."/>
            <person name="Louis P."/>
            <person name="Goesmann A."/>
            <person name="Henrissat B."/>
            <person name="Duncan S.H."/>
            <person name="Flint H.J."/>
        </authorList>
    </citation>
    <scope>NUCLEOTIDE SEQUENCE</scope>
    <source>
        <strain evidence="11">CCM 7403</strain>
    </source>
</reference>
<sequence length="343" mass="36059">MTTLHLRGVSKSFGTVEAVKELTLTVPHQSLTAVLGPSGCGKTTLLRLIAGFLRPDAGEIAFDDRVVAGPSTWVAPQQRRVGYLPQEGALFPHLDVAANIGFGLSRAERTPARIAELLDLVELPHAMASRQPHELSGGQQQRVSLARAMAPRPHLVLLDEPFSALDTGLRETTGRAVVRALRAAGATGLLITHDQNEAMSLSDQVATMRAGRLVQAATPFETYAFPADAEVARFVGGANVVAGTADGGTVTCPLGALATESPVTGEVRAVVRPEQVELTPAQPDSDVAAVATVLEVSYYGHDAAVRLSHGEGELLARVNGTEVPRVGDRVAVRVRGPVHTIPA</sequence>
<dbReference type="InterPro" id="IPR003593">
    <property type="entry name" value="AAA+_ATPase"/>
</dbReference>
<dbReference type="Gene3D" id="3.40.50.300">
    <property type="entry name" value="P-loop containing nucleotide triphosphate hydrolases"/>
    <property type="match status" value="1"/>
</dbReference>
<dbReference type="OrthoDB" id="3180400at2"/>
<dbReference type="SUPFAM" id="SSF50331">
    <property type="entry name" value="MOP-like"/>
    <property type="match status" value="1"/>
</dbReference>
<evidence type="ECO:0000313" key="12">
    <source>
        <dbReference type="EMBL" id="QCC77879.1"/>
    </source>
</evidence>
<dbReference type="GO" id="GO:0016887">
    <property type="term" value="F:ATP hydrolysis activity"/>
    <property type="evidence" value="ECO:0007669"/>
    <property type="project" value="InterPro"/>
</dbReference>
<dbReference type="Pfam" id="PF08402">
    <property type="entry name" value="TOBE_2"/>
    <property type="match status" value="1"/>
</dbReference>
<keyword evidence="8" id="KW-0472">Membrane</keyword>
<evidence type="ECO:0000259" key="10">
    <source>
        <dbReference type="PROSITE" id="PS50893"/>
    </source>
</evidence>
<dbReference type="GO" id="GO:0015418">
    <property type="term" value="F:ABC-type quaternary ammonium compound transporting activity"/>
    <property type="evidence" value="ECO:0007669"/>
    <property type="project" value="UniProtKB-EC"/>
</dbReference>
<dbReference type="InterPro" id="IPR015853">
    <property type="entry name" value="ABC_transpr_FbpC"/>
</dbReference>
<dbReference type="InterPro" id="IPR027417">
    <property type="entry name" value="P-loop_NTPase"/>
</dbReference>